<evidence type="ECO:0000256" key="1">
    <source>
        <dbReference type="SAM" id="MobiDB-lite"/>
    </source>
</evidence>
<organism evidence="3 4">
    <name type="scientific">Striga asiatica</name>
    <name type="common">Asiatic witchweed</name>
    <name type="synonym">Buchnera asiatica</name>
    <dbReference type="NCBI Taxonomy" id="4170"/>
    <lineage>
        <taxon>Eukaryota</taxon>
        <taxon>Viridiplantae</taxon>
        <taxon>Streptophyta</taxon>
        <taxon>Embryophyta</taxon>
        <taxon>Tracheophyta</taxon>
        <taxon>Spermatophyta</taxon>
        <taxon>Magnoliopsida</taxon>
        <taxon>eudicotyledons</taxon>
        <taxon>Gunneridae</taxon>
        <taxon>Pentapetalae</taxon>
        <taxon>asterids</taxon>
        <taxon>lamiids</taxon>
        <taxon>Lamiales</taxon>
        <taxon>Orobanchaceae</taxon>
        <taxon>Buchnereae</taxon>
        <taxon>Striga</taxon>
    </lineage>
</organism>
<feature type="region of interest" description="Disordered" evidence="1">
    <location>
        <begin position="26"/>
        <end position="69"/>
    </location>
</feature>
<comment type="caution">
    <text evidence="3">The sequence shown here is derived from an EMBL/GenBank/DDBJ whole genome shotgun (WGS) entry which is preliminary data.</text>
</comment>
<dbReference type="EMBL" id="BKCP01004805">
    <property type="protein sequence ID" value="GER33820.1"/>
    <property type="molecule type" value="Genomic_DNA"/>
</dbReference>
<reference evidence="4" key="1">
    <citation type="journal article" date="2019" name="Curr. Biol.">
        <title>Genome Sequence of Striga asiatica Provides Insight into the Evolution of Plant Parasitism.</title>
        <authorList>
            <person name="Yoshida S."/>
            <person name="Kim S."/>
            <person name="Wafula E.K."/>
            <person name="Tanskanen J."/>
            <person name="Kim Y.M."/>
            <person name="Honaas L."/>
            <person name="Yang Z."/>
            <person name="Spallek T."/>
            <person name="Conn C.E."/>
            <person name="Ichihashi Y."/>
            <person name="Cheong K."/>
            <person name="Cui S."/>
            <person name="Der J.P."/>
            <person name="Gundlach H."/>
            <person name="Jiao Y."/>
            <person name="Hori C."/>
            <person name="Ishida J.K."/>
            <person name="Kasahara H."/>
            <person name="Kiba T."/>
            <person name="Kim M.S."/>
            <person name="Koo N."/>
            <person name="Laohavisit A."/>
            <person name="Lee Y.H."/>
            <person name="Lumba S."/>
            <person name="McCourt P."/>
            <person name="Mortimer J.C."/>
            <person name="Mutuku J.M."/>
            <person name="Nomura T."/>
            <person name="Sasaki-Sekimoto Y."/>
            <person name="Seto Y."/>
            <person name="Wang Y."/>
            <person name="Wakatake T."/>
            <person name="Sakakibara H."/>
            <person name="Demura T."/>
            <person name="Yamaguchi S."/>
            <person name="Yoneyama K."/>
            <person name="Manabe R.I."/>
            <person name="Nelson D.C."/>
            <person name="Schulman A.H."/>
            <person name="Timko M.P."/>
            <person name="dePamphilis C.W."/>
            <person name="Choi D."/>
            <person name="Shirasu K."/>
        </authorList>
    </citation>
    <scope>NUCLEOTIDE SEQUENCE [LARGE SCALE GENOMIC DNA]</scope>
    <source>
        <strain evidence="4">cv. UVA1</strain>
    </source>
</reference>
<sequence length="137" mass="14806">MRAVFKFLCLLIIICLLLTSVVARSGGGSRGGSRGGRTTGGGRGTNFVRPLPNGSGRSINNGRSTSSSPTTSMRWFYFYTVIVTIDRFSDIPISEKSSLTVGVDLPNGFFMGGRPFLISIFFVDAIRSLCILTPPWC</sequence>
<keyword evidence="3" id="KW-0808">Transferase</keyword>
<evidence type="ECO:0000313" key="4">
    <source>
        <dbReference type="Proteomes" id="UP000325081"/>
    </source>
</evidence>
<name>A0A5A7PM39_STRAF</name>
<gene>
    <name evidence="3" type="ORF">STAS_09991</name>
</gene>
<protein>
    <submittedName>
        <fullName evidence="3">Stabilizer of iron transporter SufD /Polynucleotidyl transferase</fullName>
    </submittedName>
</protein>
<accession>A0A5A7PM39</accession>
<evidence type="ECO:0000313" key="3">
    <source>
        <dbReference type="EMBL" id="GER33820.1"/>
    </source>
</evidence>
<keyword evidence="4" id="KW-1185">Reference proteome</keyword>
<feature type="chain" id="PRO_5023054358" evidence="2">
    <location>
        <begin position="24"/>
        <end position="137"/>
    </location>
</feature>
<dbReference type="GO" id="GO:0016740">
    <property type="term" value="F:transferase activity"/>
    <property type="evidence" value="ECO:0007669"/>
    <property type="project" value="UniProtKB-KW"/>
</dbReference>
<proteinExistence type="predicted"/>
<feature type="signal peptide" evidence="2">
    <location>
        <begin position="1"/>
        <end position="23"/>
    </location>
</feature>
<dbReference type="AlphaFoldDB" id="A0A5A7PM39"/>
<evidence type="ECO:0000256" key="2">
    <source>
        <dbReference type="SAM" id="SignalP"/>
    </source>
</evidence>
<dbReference type="Proteomes" id="UP000325081">
    <property type="component" value="Unassembled WGS sequence"/>
</dbReference>
<feature type="compositionally biased region" description="Gly residues" evidence="1">
    <location>
        <begin position="26"/>
        <end position="44"/>
    </location>
</feature>
<keyword evidence="2" id="KW-0732">Signal</keyword>